<evidence type="ECO:0000256" key="2">
    <source>
        <dbReference type="SAM" id="Phobius"/>
    </source>
</evidence>
<organism evidence="4 5">
    <name type="scientific">Galerina marginata (strain CBS 339.88)</name>
    <dbReference type="NCBI Taxonomy" id="685588"/>
    <lineage>
        <taxon>Eukaryota</taxon>
        <taxon>Fungi</taxon>
        <taxon>Dikarya</taxon>
        <taxon>Basidiomycota</taxon>
        <taxon>Agaricomycotina</taxon>
        <taxon>Agaricomycetes</taxon>
        <taxon>Agaricomycetidae</taxon>
        <taxon>Agaricales</taxon>
        <taxon>Agaricineae</taxon>
        <taxon>Strophariaceae</taxon>
        <taxon>Galerina</taxon>
    </lineage>
</organism>
<evidence type="ECO:0000313" key="4">
    <source>
        <dbReference type="EMBL" id="KDR76587.1"/>
    </source>
</evidence>
<evidence type="ECO:0000313" key="5">
    <source>
        <dbReference type="Proteomes" id="UP000027222"/>
    </source>
</evidence>
<name>A0A067T2P1_GALM3</name>
<dbReference type="Pfam" id="PF18758">
    <property type="entry name" value="KDZ"/>
    <property type="match status" value="1"/>
</dbReference>
<keyword evidence="2" id="KW-1133">Transmembrane helix</keyword>
<gene>
    <name evidence="4" type="ORF">GALMADRAFT_67342</name>
</gene>
<feature type="region of interest" description="Disordered" evidence="1">
    <location>
        <begin position="1"/>
        <end position="119"/>
    </location>
</feature>
<evidence type="ECO:0000259" key="3">
    <source>
        <dbReference type="Pfam" id="PF18803"/>
    </source>
</evidence>
<dbReference type="InterPro" id="IPR040521">
    <property type="entry name" value="KDZ"/>
</dbReference>
<dbReference type="STRING" id="685588.A0A067T2P1"/>
<protein>
    <recommendedName>
        <fullName evidence="3">CxC2-like cysteine cluster KDZ transposase-associated domain-containing protein</fullName>
    </recommendedName>
</protein>
<feature type="domain" description="CxC2-like cysteine cluster KDZ transposase-associated" evidence="3">
    <location>
        <begin position="206"/>
        <end position="312"/>
    </location>
</feature>
<dbReference type="OrthoDB" id="2804062at2759"/>
<dbReference type="PANTHER" id="PTHR33104:SF2">
    <property type="entry name" value="CXC3 LIKE CYSTEINE CLUSTER DOMAIN-CONTAINING PROTEIN"/>
    <property type="match status" value="1"/>
</dbReference>
<feature type="transmembrane region" description="Helical" evidence="2">
    <location>
        <begin position="491"/>
        <end position="512"/>
    </location>
</feature>
<feature type="region of interest" description="Disordered" evidence="1">
    <location>
        <begin position="1062"/>
        <end position="1091"/>
    </location>
</feature>
<proteinExistence type="predicted"/>
<keyword evidence="2" id="KW-0472">Membrane</keyword>
<keyword evidence="5" id="KW-1185">Reference proteome</keyword>
<feature type="compositionally biased region" description="Polar residues" evidence="1">
    <location>
        <begin position="67"/>
        <end position="84"/>
    </location>
</feature>
<dbReference type="EMBL" id="KL142378">
    <property type="protein sequence ID" value="KDR76587.1"/>
    <property type="molecule type" value="Genomic_DNA"/>
</dbReference>
<dbReference type="Proteomes" id="UP000027222">
    <property type="component" value="Unassembled WGS sequence"/>
</dbReference>
<dbReference type="HOGENOM" id="CLU_003703_13_0_1"/>
<dbReference type="Pfam" id="PF18803">
    <property type="entry name" value="CxC2"/>
    <property type="match status" value="1"/>
</dbReference>
<sequence>MAKRKDDGDSSANPPTAAKRIRSAPGFRLAPNNDDVHTSSDLNTDIPPPTKNHGARTGFRAARSREPNSVASGSSAGPTNSRITSLAVGGNGRLKAKRKDRSHHDAQMTADPGSTSTIPAPDSKLLEWLSFRDAALDEILRHDGLGDFLDHQYCVACNNEIGIFKCKDCLSGCRLRCRACMVKAHQDTPLHRIERWTGQFFDKACLKDLGLRIQLGHSGGVCPCPSPGPPNFMVFDISGIHTVNVDYCECPKDDALDRKTQLLRQGWFPATFSRPNTVFTFDCLDTYHEHTLQGKGTLYDFYHFLLRKTDNANLSNTIYRYKEIHRVFRIWRNLMILKRAGRGHDPEGVDSTPPGSLTVECPACPHPDRNLPENWDQPGPLMFLYILYLAVDANFKLKGKERGLKDVELMPGWGPFVEETAYQDFIANYVDQPEINTCESEHDAIVRAQTRCTPGYAVSGVGVVICSRHSLIRRNGAGDLQKGEKYCNMDFLIFATLVGVIVTWILITYDIGCQWSKNFRSRMSEFPEHMRIKPGTKVDVAIPSWHINSHGERCRKDFCLGYTKGAGRTCGEEVEITWSHTNSLAPSAREMAPGARHDTLNDHWNGWNFRKIVGFRIHFAKRFKEAALMCAKHRETFKKFSATFPSEVTKKWEQMVERWEADPKSPNPYDEPEKATTLQDARLELARQENSQLASGRAPRHKVTLMGFFSMGFDIEDQQFILKSELSKSKGKKTSKQLADLEKKKSALIRRIQIWRPVQLAYTPQVAPLLPLLQGIDDMANQYANPESATLFFPSSLPPDIRQLPELKEIRDAERSLREPQAHDALADVRRLRRIIQGLWQFKKLNVSGTGNKPNTRMLGSYSQIEHKLQRAANRYRVAYTALMALDPDGKWRECLKELKPTDLRGPGRDPENLEDSKTSNGRFTPSWIWLVPRPPQEKGDDQTEEEFNDTMRAEWAQTRARMCRWDEELLILQEEMRRVLAFFEWKASWWLEQGNRRRNLESSVESGLIAYAHKQANICLRMAARCAIDWLPILKEHGIIPTWNVRYSGVIVTSTEANITSDSEDDEGLDGADNKSDTSVLDVDETFDFN</sequence>
<dbReference type="InterPro" id="IPR041457">
    <property type="entry name" value="CxC2_KDZ-assoc"/>
</dbReference>
<dbReference type="AlphaFoldDB" id="A0A067T2P1"/>
<evidence type="ECO:0000256" key="1">
    <source>
        <dbReference type="SAM" id="MobiDB-lite"/>
    </source>
</evidence>
<keyword evidence="2" id="KW-0812">Transmembrane</keyword>
<accession>A0A067T2P1</accession>
<dbReference type="PANTHER" id="PTHR33104">
    <property type="entry name" value="SI:DKEY-29D5.2"/>
    <property type="match status" value="1"/>
</dbReference>
<reference evidence="5" key="1">
    <citation type="journal article" date="2014" name="Proc. Natl. Acad. Sci. U.S.A.">
        <title>Extensive sampling of basidiomycete genomes demonstrates inadequacy of the white-rot/brown-rot paradigm for wood decay fungi.</title>
        <authorList>
            <person name="Riley R."/>
            <person name="Salamov A.A."/>
            <person name="Brown D.W."/>
            <person name="Nagy L.G."/>
            <person name="Floudas D."/>
            <person name="Held B.W."/>
            <person name="Levasseur A."/>
            <person name="Lombard V."/>
            <person name="Morin E."/>
            <person name="Otillar R."/>
            <person name="Lindquist E.A."/>
            <person name="Sun H."/>
            <person name="LaButti K.M."/>
            <person name="Schmutz J."/>
            <person name="Jabbour D."/>
            <person name="Luo H."/>
            <person name="Baker S.E."/>
            <person name="Pisabarro A.G."/>
            <person name="Walton J.D."/>
            <person name="Blanchette R.A."/>
            <person name="Henrissat B."/>
            <person name="Martin F."/>
            <person name="Cullen D."/>
            <person name="Hibbett D.S."/>
            <person name="Grigoriev I.V."/>
        </authorList>
    </citation>
    <scope>NUCLEOTIDE SEQUENCE [LARGE SCALE GENOMIC DNA]</scope>
    <source>
        <strain evidence="5">CBS 339.88</strain>
    </source>
</reference>